<proteinExistence type="predicted"/>
<dbReference type="EMBL" id="LR134493">
    <property type="protein sequence ID" value="VEI63118.1"/>
    <property type="molecule type" value="Genomic_DNA"/>
</dbReference>
<name>A0A448S5X0_SERRU</name>
<gene>
    <name evidence="1" type="ORF">NCTC10036_01409</name>
</gene>
<sequence length="158" mass="17354">MFSEATFVSLGERNNVAGIDGGYEVLLSGQGSGIFVPFQMLEAAVSIDEWRLLLFLTDDVPYEEILNISLLDRRHGILETLSLGGAYLNGTFSELRILSDAVSFRFIGDTTWKVGVAEKPFFKFPLIGDPRGVSRPIALSHYLRIFADPAPARADGGR</sequence>
<dbReference type="RefSeq" id="WP_126530923.1">
    <property type="nucleotide sequence ID" value="NZ_JAQOZY010000001.1"/>
</dbReference>
<accession>A0A448S5X0</accession>
<evidence type="ECO:0000313" key="2">
    <source>
        <dbReference type="Proteomes" id="UP000281904"/>
    </source>
</evidence>
<evidence type="ECO:0000313" key="1">
    <source>
        <dbReference type="EMBL" id="VEI63118.1"/>
    </source>
</evidence>
<dbReference type="Proteomes" id="UP000281904">
    <property type="component" value="Chromosome"/>
</dbReference>
<organism evidence="1 2">
    <name type="scientific">Serratia rubidaea</name>
    <name type="common">Serratia marinorubra</name>
    <dbReference type="NCBI Taxonomy" id="61652"/>
    <lineage>
        <taxon>Bacteria</taxon>
        <taxon>Pseudomonadati</taxon>
        <taxon>Pseudomonadota</taxon>
        <taxon>Gammaproteobacteria</taxon>
        <taxon>Enterobacterales</taxon>
        <taxon>Yersiniaceae</taxon>
        <taxon>Serratia</taxon>
    </lineage>
</organism>
<dbReference type="AlphaFoldDB" id="A0A448S5X0"/>
<protein>
    <submittedName>
        <fullName evidence="1">Uncharacterized protein</fullName>
    </submittedName>
</protein>
<reference evidence="1 2" key="1">
    <citation type="submission" date="2018-12" db="EMBL/GenBank/DDBJ databases">
        <authorList>
            <consortium name="Pathogen Informatics"/>
        </authorList>
    </citation>
    <scope>NUCLEOTIDE SEQUENCE [LARGE SCALE GENOMIC DNA]</scope>
    <source>
        <strain evidence="1 2">NCTC10036</strain>
    </source>
</reference>